<keyword evidence="3" id="KW-1185">Reference proteome</keyword>
<feature type="domain" description="MobA/VirD2-like nuclease" evidence="1">
    <location>
        <begin position="27"/>
        <end position="114"/>
    </location>
</feature>
<organism evidence="2 3">
    <name type="scientific">Chitinibacter fontanus</name>
    <dbReference type="NCBI Taxonomy" id="1737446"/>
    <lineage>
        <taxon>Bacteria</taxon>
        <taxon>Pseudomonadati</taxon>
        <taxon>Pseudomonadota</taxon>
        <taxon>Betaproteobacteria</taxon>
        <taxon>Neisseriales</taxon>
        <taxon>Chitinibacteraceae</taxon>
        <taxon>Chitinibacter</taxon>
    </lineage>
</organism>
<dbReference type="RefSeq" id="WP_180306737.1">
    <property type="nucleotide sequence ID" value="NZ_CP058952.1"/>
</dbReference>
<dbReference type="InterPro" id="IPR005094">
    <property type="entry name" value="Endonuclease_MobA/VirD2"/>
</dbReference>
<dbReference type="EMBL" id="CP058952">
    <property type="protein sequence ID" value="QLI82661.1"/>
    <property type="molecule type" value="Genomic_DNA"/>
</dbReference>
<dbReference type="KEGG" id="cfon:HZU75_14610"/>
<dbReference type="Proteomes" id="UP000510822">
    <property type="component" value="Chromosome"/>
</dbReference>
<reference evidence="2 3" key="1">
    <citation type="journal article" date="2016" name="Int. J. Syst. Evol. Microbiol.">
        <title>Chitinibacter fontanus sp. nov., isolated from a spring.</title>
        <authorList>
            <person name="Sheu S.Y."/>
            <person name="Li Y.S."/>
            <person name="Young C.C."/>
            <person name="Chen W.M."/>
        </authorList>
    </citation>
    <scope>NUCLEOTIDE SEQUENCE [LARGE SCALE GENOMIC DNA]</scope>
    <source>
        <strain evidence="2 3">STM-7</strain>
    </source>
</reference>
<proteinExistence type="predicted"/>
<evidence type="ECO:0000259" key="1">
    <source>
        <dbReference type="Pfam" id="PF03432"/>
    </source>
</evidence>
<dbReference type="Pfam" id="PF03432">
    <property type="entry name" value="Relaxase"/>
    <property type="match status" value="1"/>
</dbReference>
<protein>
    <recommendedName>
        <fullName evidence="1">MobA/VirD2-like nuclease domain-containing protein</fullName>
    </recommendedName>
</protein>
<dbReference type="AlphaFoldDB" id="A0A7D5Z5Z1"/>
<gene>
    <name evidence="2" type="ORF">HZU75_14610</name>
</gene>
<sequence length="188" mass="21753">MIVKCTPFTAMSMFGKFNYLIKKEFDNEIVNYIGFESNNLSGRRAEIIDLVGVSRPNEIKIYNIKVSWSEYEIPLVSEVDEVVNSLLSKLRLDKEKIIYGVHHDTDNLHIHVLVYLSTKCQKIKFNNDVHSVGVQIASKFGFWYGKHNHSQPAVRLPKELRTLLKEGNPEEVVKIIKKQEGNHLVLEW</sequence>
<name>A0A7D5Z5Z1_9NEIS</name>
<evidence type="ECO:0000313" key="2">
    <source>
        <dbReference type="EMBL" id="QLI82661.1"/>
    </source>
</evidence>
<evidence type="ECO:0000313" key="3">
    <source>
        <dbReference type="Proteomes" id="UP000510822"/>
    </source>
</evidence>
<accession>A0A7D5Z5Z1</accession>